<dbReference type="RefSeq" id="WP_091573164.1">
    <property type="nucleotide sequence ID" value="NZ_FMZA01000034.1"/>
</dbReference>
<feature type="domain" description="PepSY" evidence="2">
    <location>
        <begin position="121"/>
        <end position="176"/>
    </location>
</feature>
<feature type="region of interest" description="Disordered" evidence="1">
    <location>
        <begin position="89"/>
        <end position="136"/>
    </location>
</feature>
<protein>
    <submittedName>
        <fullName evidence="3">Uncharacterized membrane protein YkoI</fullName>
    </submittedName>
</protein>
<feature type="compositionally biased region" description="Basic and acidic residues" evidence="1">
    <location>
        <begin position="89"/>
        <end position="113"/>
    </location>
</feature>
<proteinExistence type="predicted"/>
<evidence type="ECO:0000313" key="3">
    <source>
        <dbReference type="EMBL" id="SDD10009.1"/>
    </source>
</evidence>
<keyword evidence="4" id="KW-1185">Reference proteome</keyword>
<dbReference type="Pfam" id="PF03413">
    <property type="entry name" value="PepSY"/>
    <property type="match status" value="2"/>
</dbReference>
<organism evidence="3 4">
    <name type="scientific">Melghirimyces thermohalophilus</name>
    <dbReference type="NCBI Taxonomy" id="1236220"/>
    <lineage>
        <taxon>Bacteria</taxon>
        <taxon>Bacillati</taxon>
        <taxon>Bacillota</taxon>
        <taxon>Bacilli</taxon>
        <taxon>Bacillales</taxon>
        <taxon>Thermoactinomycetaceae</taxon>
        <taxon>Melghirimyces</taxon>
    </lineage>
</organism>
<feature type="region of interest" description="Disordered" evidence="1">
    <location>
        <begin position="179"/>
        <end position="199"/>
    </location>
</feature>
<reference evidence="3 4" key="1">
    <citation type="submission" date="2016-10" db="EMBL/GenBank/DDBJ databases">
        <authorList>
            <person name="de Groot N.N."/>
        </authorList>
    </citation>
    <scope>NUCLEOTIDE SEQUENCE [LARGE SCALE GENOMIC DNA]</scope>
    <source>
        <strain evidence="3 4">DSM 45514</strain>
    </source>
</reference>
<feature type="domain" description="PepSY" evidence="2">
    <location>
        <begin position="35"/>
        <end position="92"/>
    </location>
</feature>
<dbReference type="AlphaFoldDB" id="A0A1G6RZH7"/>
<feature type="compositionally biased region" description="Acidic residues" evidence="1">
    <location>
        <begin position="183"/>
        <end position="193"/>
    </location>
</feature>
<sequence length="199" mass="21954">MKKRTGLAVLAGAVLIAGAGFGINQIFAGKADPALTSQEAAKAAEERYPGKVEDVDLDDQGSRKVYEIELDGDQGEYEIKMDADTGDIMKVEQNRTEHRAAKADEKDKNDKKQQHPKGRQPISEAQAKQIALSQAEGTISEIELDRNDGRLVYEVEVEDGQQETDMEIDAYTGKVLFMSMENDNGDDQDDDRDDDKNGD</sequence>
<gene>
    <name evidence="3" type="ORF">SAMN04488112_1344</name>
</gene>
<dbReference type="EMBL" id="FMZA01000034">
    <property type="protein sequence ID" value="SDD10009.1"/>
    <property type="molecule type" value="Genomic_DNA"/>
</dbReference>
<accession>A0A1G6RZH7</accession>
<dbReference type="InterPro" id="IPR025711">
    <property type="entry name" value="PepSY"/>
</dbReference>
<dbReference type="STRING" id="1236220.SAMN04488112_1344"/>
<dbReference type="Gene3D" id="3.10.450.40">
    <property type="match status" value="2"/>
</dbReference>
<dbReference type="OrthoDB" id="5361545at2"/>
<dbReference type="Proteomes" id="UP000199387">
    <property type="component" value="Unassembled WGS sequence"/>
</dbReference>
<evidence type="ECO:0000256" key="1">
    <source>
        <dbReference type="SAM" id="MobiDB-lite"/>
    </source>
</evidence>
<evidence type="ECO:0000259" key="2">
    <source>
        <dbReference type="Pfam" id="PF03413"/>
    </source>
</evidence>
<evidence type="ECO:0000313" key="4">
    <source>
        <dbReference type="Proteomes" id="UP000199387"/>
    </source>
</evidence>
<name>A0A1G6RZH7_9BACL</name>